<evidence type="ECO:0000313" key="2">
    <source>
        <dbReference type="EMBL" id="KAK7870874.1"/>
    </source>
</evidence>
<feature type="signal peptide" evidence="1">
    <location>
        <begin position="1"/>
        <end position="17"/>
    </location>
</feature>
<dbReference type="AlphaFoldDB" id="A0AAN9VSX4"/>
<dbReference type="Gene3D" id="1.10.238.20">
    <property type="entry name" value="Pheromone/general odorant binding protein domain"/>
    <property type="match status" value="1"/>
</dbReference>
<dbReference type="SUPFAM" id="SSF47565">
    <property type="entry name" value="Insect pheromone/odorant-binding proteins"/>
    <property type="match status" value="1"/>
</dbReference>
<dbReference type="Pfam" id="PF01395">
    <property type="entry name" value="PBP_GOBP"/>
    <property type="match status" value="1"/>
</dbReference>
<dbReference type="Proteomes" id="UP001378592">
    <property type="component" value="Unassembled WGS sequence"/>
</dbReference>
<dbReference type="GO" id="GO:0005549">
    <property type="term" value="F:odorant binding"/>
    <property type="evidence" value="ECO:0007669"/>
    <property type="project" value="InterPro"/>
</dbReference>
<comment type="caution">
    <text evidence="2">The sequence shown here is derived from an EMBL/GenBank/DDBJ whole genome shotgun (WGS) entry which is preliminary data.</text>
</comment>
<reference evidence="2 3" key="1">
    <citation type="submission" date="2024-03" db="EMBL/GenBank/DDBJ databases">
        <title>The genome assembly and annotation of the cricket Gryllus longicercus Weissman &amp; Gray.</title>
        <authorList>
            <person name="Szrajer S."/>
            <person name="Gray D."/>
            <person name="Ylla G."/>
        </authorList>
    </citation>
    <scope>NUCLEOTIDE SEQUENCE [LARGE SCALE GENOMIC DNA]</scope>
    <source>
        <strain evidence="2">DAG 2021-001</strain>
        <tissue evidence="2">Whole body minus gut</tissue>
    </source>
</reference>
<keyword evidence="1" id="KW-0732">Signal</keyword>
<sequence length="159" mass="18282">MRTFSVLVVVALSVVVGLPGDVKKVEPHKKERRSNACLKALMERQNIEESWTDEERKNSTASKCFIACIMEKKGLVRRGSVDEKRVLEYVRAAAKNVNAVMQRQQMDTEHWGQETLKCIRHESSIDDCELGNNVWHCLLFNMRESTYRVPDSEVVQTEV</sequence>
<protein>
    <recommendedName>
        <fullName evidence="4">Odorant binding protein</fullName>
    </recommendedName>
</protein>
<dbReference type="InterPro" id="IPR036728">
    <property type="entry name" value="PBP_GOBP_sf"/>
</dbReference>
<name>A0AAN9VSX4_9ORTH</name>
<gene>
    <name evidence="2" type="ORF">R5R35_011258</name>
</gene>
<dbReference type="EMBL" id="JAZDUA010000050">
    <property type="protein sequence ID" value="KAK7870874.1"/>
    <property type="molecule type" value="Genomic_DNA"/>
</dbReference>
<dbReference type="CDD" id="cd23992">
    <property type="entry name" value="PBP_GOBP"/>
    <property type="match status" value="1"/>
</dbReference>
<evidence type="ECO:0000256" key="1">
    <source>
        <dbReference type="SAM" id="SignalP"/>
    </source>
</evidence>
<keyword evidence="3" id="KW-1185">Reference proteome</keyword>
<accession>A0AAN9VSX4</accession>
<evidence type="ECO:0008006" key="4">
    <source>
        <dbReference type="Google" id="ProtNLM"/>
    </source>
</evidence>
<feature type="chain" id="PRO_5042976582" description="Odorant binding protein" evidence="1">
    <location>
        <begin position="18"/>
        <end position="159"/>
    </location>
</feature>
<evidence type="ECO:0000313" key="3">
    <source>
        <dbReference type="Proteomes" id="UP001378592"/>
    </source>
</evidence>
<dbReference type="InterPro" id="IPR006170">
    <property type="entry name" value="PBP/GOBP"/>
</dbReference>
<organism evidence="2 3">
    <name type="scientific">Gryllus longicercus</name>
    <dbReference type="NCBI Taxonomy" id="2509291"/>
    <lineage>
        <taxon>Eukaryota</taxon>
        <taxon>Metazoa</taxon>
        <taxon>Ecdysozoa</taxon>
        <taxon>Arthropoda</taxon>
        <taxon>Hexapoda</taxon>
        <taxon>Insecta</taxon>
        <taxon>Pterygota</taxon>
        <taxon>Neoptera</taxon>
        <taxon>Polyneoptera</taxon>
        <taxon>Orthoptera</taxon>
        <taxon>Ensifera</taxon>
        <taxon>Gryllidea</taxon>
        <taxon>Grylloidea</taxon>
        <taxon>Gryllidae</taxon>
        <taxon>Gryllinae</taxon>
        <taxon>Gryllus</taxon>
    </lineage>
</organism>
<proteinExistence type="predicted"/>